<reference evidence="4" key="1">
    <citation type="submission" date="2020-10" db="EMBL/GenBank/DDBJ databases">
        <title>Feather gene expression reveals the developmental basis of iridescence in African starlings.</title>
        <authorList>
            <person name="Rubenstein D.R."/>
        </authorList>
    </citation>
    <scope>NUCLEOTIDE SEQUENCE</scope>
    <source>
        <strain evidence="4">SS15</strain>
        <tissue evidence="4">Liver</tissue>
    </source>
</reference>
<feature type="transmembrane region" description="Helical" evidence="3">
    <location>
        <begin position="113"/>
        <end position="139"/>
    </location>
</feature>
<organism evidence="4">
    <name type="scientific">Lamprotornis superbus</name>
    <dbReference type="NCBI Taxonomy" id="245042"/>
    <lineage>
        <taxon>Eukaryota</taxon>
        <taxon>Metazoa</taxon>
        <taxon>Chordata</taxon>
        <taxon>Craniata</taxon>
        <taxon>Vertebrata</taxon>
        <taxon>Euteleostomi</taxon>
        <taxon>Archelosauria</taxon>
        <taxon>Archosauria</taxon>
        <taxon>Dinosauria</taxon>
        <taxon>Saurischia</taxon>
        <taxon>Theropoda</taxon>
        <taxon>Coelurosauria</taxon>
        <taxon>Aves</taxon>
        <taxon>Neognathae</taxon>
        <taxon>Neoaves</taxon>
        <taxon>Telluraves</taxon>
        <taxon>Australaves</taxon>
        <taxon>Passeriformes</taxon>
        <taxon>Sturnidae</taxon>
        <taxon>Lamprotornis</taxon>
    </lineage>
</organism>
<proteinExistence type="predicted"/>
<reference evidence="5" key="3">
    <citation type="submission" date="2022-01" db="EMBL/GenBank/DDBJ databases">
        <authorList>
            <person name="Rubenstein D.R."/>
        </authorList>
    </citation>
    <scope>NUCLEOTIDE SEQUENCE</scope>
    <source>
        <strain evidence="5">SS15</strain>
        <tissue evidence="5">Liver</tissue>
    </source>
</reference>
<reference evidence="5 6" key="2">
    <citation type="journal article" date="2021" name="J. Hered.">
        <title>Feather Gene Expression Elucidates the Developmental Basis of Plumage Iridescence in African Starlings.</title>
        <authorList>
            <person name="Rubenstein D.R."/>
            <person name="Corvelo A."/>
            <person name="MacManes M.D."/>
            <person name="Maia R."/>
            <person name="Narzisi G."/>
            <person name="Rousaki A."/>
            <person name="Vandenabeele P."/>
            <person name="Shawkey M.D."/>
            <person name="Solomon J."/>
        </authorList>
    </citation>
    <scope>NUCLEOTIDE SEQUENCE [LARGE SCALE GENOMIC DNA]</scope>
    <source>
        <strain evidence="5">SS15</strain>
    </source>
</reference>
<feature type="region of interest" description="Disordered" evidence="2">
    <location>
        <begin position="872"/>
        <end position="895"/>
    </location>
</feature>
<name>A0A835NH94_9PASS</name>
<feature type="transmembrane region" description="Helical" evidence="3">
    <location>
        <begin position="231"/>
        <end position="254"/>
    </location>
</feature>
<keyword evidence="6" id="KW-1185">Reference proteome</keyword>
<dbReference type="AlphaFoldDB" id="A0A835NH94"/>
<feature type="coiled-coil region" evidence="1">
    <location>
        <begin position="613"/>
        <end position="640"/>
    </location>
</feature>
<feature type="non-terminal residue" evidence="4">
    <location>
        <position position="1"/>
    </location>
</feature>
<dbReference type="PANTHER" id="PTHR16214:SF3">
    <property type="entry name" value="TRANSMEMBRANE PROTEIN 260"/>
    <property type="match status" value="1"/>
</dbReference>
<gene>
    <name evidence="5" type="ORF">IHE44_0013562</name>
    <name evidence="4" type="ORF">IHE44_005664</name>
</gene>
<feature type="transmembrane region" description="Helical" evidence="3">
    <location>
        <begin position="151"/>
        <end position="171"/>
    </location>
</feature>
<evidence type="ECO:0000313" key="6">
    <source>
        <dbReference type="Proteomes" id="UP000618051"/>
    </source>
</evidence>
<dbReference type="EMBL" id="JADDUC010000211">
    <property type="protein sequence ID" value="KAG0115648.1"/>
    <property type="molecule type" value="Genomic_DNA"/>
</dbReference>
<dbReference type="PANTHER" id="PTHR16214">
    <property type="entry name" value="TRANSMEMBRANE PROTEIN 260"/>
    <property type="match status" value="1"/>
</dbReference>
<evidence type="ECO:0000256" key="1">
    <source>
        <dbReference type="SAM" id="Coils"/>
    </source>
</evidence>
<dbReference type="Proteomes" id="UP000618051">
    <property type="component" value="Unassembled WGS sequence"/>
</dbReference>
<sequence>VAHPPGYPLFTLLAKVATGLPGGSPAFRVNLLCALVGAAAASLLFCTVFRLSGSYAGGILAAGVFSFSRLTWQWSITAEVFSLNNLFVGLLMALTARFEEASTAKERSKISKLGAFCCGLSLCNQHTIVLYVACVVPWVLSRLFRKRELSLGHLLKLGLCFLAGLLPYLYLPASSYLNRARWTWGDQTTFQGFLTHFLREEYGTFNLAKSETGSSMGEMLLFQLVQMKSELSLPVLALALVACVSTALPSDTLFYFCRKRQQKSPVIWLFTGMLCLYSLFFAWRANLDITKPLFLGLGLATLASLGRSTVLEGTWLLPCLEWLPALALVASQIWANYSTCDQSNNYVVDKFARNVLSSMPAGAVILLRGDLPGNALRYLHYCEGMRPDITLVDQEMMTYEWYLPKLAKHLPGVHFPGNRWNPVEGALPDGTLAFNLHRFLKVNKHKEVFVCIGLHEGDSTWRRSHSLWPWGTCEKLVPSGAVFDPGEWIHLTRNLYNWTEDYGSFSPSSWEAVANEEMWQARMKTAFFIFDLAETASVTAEMKSQLYTFAYTSYKEIVNSHPHHPVNWHKNYAIACERMLRLGRGDVDPETLLAETVKHFLLYTEKAGDDPQRQDILQAVQHLREELQRLRRRRKEELRHKAGVRVVLKGDRNGSREEIKCDPLCRNIAMFDFCCQMNFFEAVLCLCVFVVGLQQDKLWDDTLQEHSLNSNSEQEIHVFSLTERLCWQQCDISCTGVEGLRMLLSPWVMAFLLWPLSVHAHLLCHILVAPGDARTAILEISGALTKRIGSQCFAGDKLLPGQDFCCTGKIIREEISASVKITLSNSISGADWDGGRSKGCFRSSVPHLNLFLALNPGRSVCAERGNVTHSSVQLSQDRLSPSLLQTSPPALAEKH</sequence>
<keyword evidence="1" id="KW-0175">Coiled coil</keyword>
<comment type="caution">
    <text evidence="4">The sequence shown here is derived from an EMBL/GenBank/DDBJ whole genome shotgun (WGS) entry which is preliminary data.</text>
</comment>
<dbReference type="EMBL" id="JADDUC020000007">
    <property type="protein sequence ID" value="KAI1237486.1"/>
    <property type="molecule type" value="Genomic_DNA"/>
</dbReference>
<dbReference type="InterPro" id="IPR052724">
    <property type="entry name" value="GT117_domain-containing"/>
</dbReference>
<feature type="transmembrane region" description="Helical" evidence="3">
    <location>
        <begin position="266"/>
        <end position="283"/>
    </location>
</feature>
<protein>
    <submittedName>
        <fullName evidence="4">Transmembrane protein 260</fullName>
    </submittedName>
</protein>
<keyword evidence="3 4" id="KW-0812">Transmembrane</keyword>
<feature type="transmembrane region" description="Helical" evidence="3">
    <location>
        <begin position="29"/>
        <end position="51"/>
    </location>
</feature>
<evidence type="ECO:0000256" key="2">
    <source>
        <dbReference type="SAM" id="MobiDB-lite"/>
    </source>
</evidence>
<evidence type="ECO:0000313" key="4">
    <source>
        <dbReference type="EMBL" id="KAG0115648.1"/>
    </source>
</evidence>
<keyword evidence="3" id="KW-0472">Membrane</keyword>
<dbReference type="InterPro" id="IPR021280">
    <property type="entry name" value="TMEM260-like"/>
</dbReference>
<feature type="compositionally biased region" description="Polar residues" evidence="2">
    <location>
        <begin position="872"/>
        <end position="888"/>
    </location>
</feature>
<accession>A0A835NH94</accession>
<keyword evidence="3" id="KW-1133">Transmembrane helix</keyword>
<evidence type="ECO:0000313" key="5">
    <source>
        <dbReference type="EMBL" id="KAI1237486.1"/>
    </source>
</evidence>
<dbReference type="Pfam" id="PF11028">
    <property type="entry name" value="TMEM260-like"/>
    <property type="match status" value="1"/>
</dbReference>
<dbReference type="OrthoDB" id="197432at2759"/>
<evidence type="ECO:0000256" key="3">
    <source>
        <dbReference type="SAM" id="Phobius"/>
    </source>
</evidence>